<feature type="transmembrane region" description="Helical" evidence="12">
    <location>
        <begin position="199"/>
        <end position="217"/>
    </location>
</feature>
<feature type="transmembrane region" description="Helical" evidence="12">
    <location>
        <begin position="46"/>
        <end position="63"/>
    </location>
</feature>
<evidence type="ECO:0000256" key="7">
    <source>
        <dbReference type="ARBA" id="ARBA00022989"/>
    </source>
</evidence>
<evidence type="ECO:0000256" key="2">
    <source>
        <dbReference type="ARBA" id="ARBA00022475"/>
    </source>
</evidence>
<dbReference type="GO" id="GO:0016024">
    <property type="term" value="P:CDP-diacylglycerol biosynthetic process"/>
    <property type="evidence" value="ECO:0007669"/>
    <property type="project" value="TreeGrafter"/>
</dbReference>
<evidence type="ECO:0000256" key="6">
    <source>
        <dbReference type="ARBA" id="ARBA00022695"/>
    </source>
</evidence>
<organism evidence="13">
    <name type="scientific">marine metagenome</name>
    <dbReference type="NCBI Taxonomy" id="408172"/>
    <lineage>
        <taxon>unclassified sequences</taxon>
        <taxon>metagenomes</taxon>
        <taxon>ecological metagenomes</taxon>
    </lineage>
</organism>
<feature type="transmembrane region" description="Helical" evidence="12">
    <location>
        <begin position="129"/>
        <end position="148"/>
    </location>
</feature>
<feature type="transmembrane region" description="Helical" evidence="12">
    <location>
        <begin position="69"/>
        <end position="89"/>
    </location>
</feature>
<dbReference type="GO" id="GO:0005886">
    <property type="term" value="C:plasma membrane"/>
    <property type="evidence" value="ECO:0007669"/>
    <property type="project" value="UniProtKB-SubCell"/>
</dbReference>
<evidence type="ECO:0000256" key="5">
    <source>
        <dbReference type="ARBA" id="ARBA00022692"/>
    </source>
</evidence>
<evidence type="ECO:0000313" key="13">
    <source>
        <dbReference type="EMBL" id="SVB28209.1"/>
    </source>
</evidence>
<name>A0A382CQQ1_9ZZZZ</name>
<keyword evidence="10" id="KW-0594">Phospholipid biosynthesis</keyword>
<keyword evidence="9 12" id="KW-0472">Membrane</keyword>
<evidence type="ECO:0008006" key="14">
    <source>
        <dbReference type="Google" id="ProtNLM"/>
    </source>
</evidence>
<feature type="transmembrane region" description="Helical" evidence="12">
    <location>
        <begin position="169"/>
        <end position="187"/>
    </location>
</feature>
<reference evidence="13" key="1">
    <citation type="submission" date="2018-05" db="EMBL/GenBank/DDBJ databases">
        <authorList>
            <person name="Lanie J.A."/>
            <person name="Ng W.-L."/>
            <person name="Kazmierczak K.M."/>
            <person name="Andrzejewski T.M."/>
            <person name="Davidsen T.M."/>
            <person name="Wayne K.J."/>
            <person name="Tettelin H."/>
            <person name="Glass J.I."/>
            <person name="Rusch D."/>
            <person name="Podicherti R."/>
            <person name="Tsui H.-C.T."/>
            <person name="Winkler M.E."/>
        </authorList>
    </citation>
    <scope>NUCLEOTIDE SEQUENCE</scope>
</reference>
<keyword evidence="4" id="KW-0808">Transferase</keyword>
<proteinExistence type="predicted"/>
<evidence type="ECO:0000256" key="8">
    <source>
        <dbReference type="ARBA" id="ARBA00023098"/>
    </source>
</evidence>
<sequence>MTAVFLVPLVVIATLKLDTSAFAIAMMPILVIGSWEFSSLIKMSHWLAKASYVAVLMTTVYYLNQTPFLLMPLLVITLLWWIINSYWIINFPRHTHYWNGYIATRLVNGFFFFVPFVVALSALHQIDSTLVLLLLALIWAADSGGYLVGRAIGKNKLLPNVSPGKTIEGAAGGALLSLGVMLIYVYFSFENAAFEQYFFYGILSLVTTFASILGDLFESLHKRVAGVKDSGILLPGHGGLFDRIDSLTASAPIFFLAYSFLT</sequence>
<dbReference type="EMBL" id="UINC01035580">
    <property type="protein sequence ID" value="SVB28209.1"/>
    <property type="molecule type" value="Genomic_DNA"/>
</dbReference>
<accession>A0A382CQQ1</accession>
<dbReference type="PANTHER" id="PTHR46382:SF1">
    <property type="entry name" value="PHOSPHATIDATE CYTIDYLYLTRANSFERASE"/>
    <property type="match status" value="1"/>
</dbReference>
<protein>
    <recommendedName>
        <fullName evidence="14">Phosphatidate cytidylyltransferase</fullName>
    </recommendedName>
</protein>
<dbReference type="AlphaFoldDB" id="A0A382CQQ1"/>
<evidence type="ECO:0000256" key="4">
    <source>
        <dbReference type="ARBA" id="ARBA00022679"/>
    </source>
</evidence>
<keyword evidence="2" id="KW-1003">Cell membrane</keyword>
<keyword evidence="8" id="KW-0443">Lipid metabolism</keyword>
<keyword evidence="11" id="KW-1208">Phospholipid metabolism</keyword>
<evidence type="ECO:0000256" key="12">
    <source>
        <dbReference type="SAM" id="Phobius"/>
    </source>
</evidence>
<dbReference type="Pfam" id="PF01148">
    <property type="entry name" value="CTP_transf_1"/>
    <property type="match status" value="1"/>
</dbReference>
<feature type="transmembrane region" description="Helical" evidence="12">
    <location>
        <begin position="6"/>
        <end position="34"/>
    </location>
</feature>
<keyword evidence="5 12" id="KW-0812">Transmembrane</keyword>
<keyword evidence="7 12" id="KW-1133">Transmembrane helix</keyword>
<gene>
    <name evidence="13" type="ORF">METZ01_LOCUS181063</name>
</gene>
<feature type="transmembrane region" description="Helical" evidence="12">
    <location>
        <begin position="101"/>
        <end position="123"/>
    </location>
</feature>
<comment type="subcellular location">
    <subcellularLocation>
        <location evidence="1">Cell membrane</location>
        <topology evidence="1">Multi-pass membrane protein</topology>
    </subcellularLocation>
</comment>
<keyword evidence="3" id="KW-0444">Lipid biosynthesis</keyword>
<evidence type="ECO:0000256" key="9">
    <source>
        <dbReference type="ARBA" id="ARBA00023136"/>
    </source>
</evidence>
<dbReference type="GO" id="GO:0004605">
    <property type="term" value="F:phosphatidate cytidylyltransferase activity"/>
    <property type="evidence" value="ECO:0007669"/>
    <property type="project" value="TreeGrafter"/>
</dbReference>
<dbReference type="PANTHER" id="PTHR46382">
    <property type="entry name" value="PHOSPHATIDATE CYTIDYLYLTRANSFERASE"/>
    <property type="match status" value="1"/>
</dbReference>
<keyword evidence="6" id="KW-0548">Nucleotidyltransferase</keyword>
<evidence type="ECO:0000256" key="11">
    <source>
        <dbReference type="ARBA" id="ARBA00023264"/>
    </source>
</evidence>
<evidence type="ECO:0000256" key="1">
    <source>
        <dbReference type="ARBA" id="ARBA00004651"/>
    </source>
</evidence>
<evidence type="ECO:0000256" key="10">
    <source>
        <dbReference type="ARBA" id="ARBA00023209"/>
    </source>
</evidence>
<evidence type="ECO:0000256" key="3">
    <source>
        <dbReference type="ARBA" id="ARBA00022516"/>
    </source>
</evidence>